<dbReference type="RefSeq" id="WP_051705828.1">
    <property type="nucleotide sequence ID" value="NZ_JBIRJE010000031.1"/>
</dbReference>
<dbReference type="EMBL" id="RCIY01000068">
    <property type="protein sequence ID" value="TGG80846.1"/>
    <property type="molecule type" value="Genomic_DNA"/>
</dbReference>
<proteinExistence type="predicted"/>
<evidence type="ECO:0000313" key="2">
    <source>
        <dbReference type="Proteomes" id="UP000298111"/>
    </source>
</evidence>
<organism evidence="1 2">
    <name type="scientific">Streptomyces albus</name>
    <dbReference type="NCBI Taxonomy" id="1888"/>
    <lineage>
        <taxon>Bacteria</taxon>
        <taxon>Bacillati</taxon>
        <taxon>Actinomycetota</taxon>
        <taxon>Actinomycetes</taxon>
        <taxon>Kitasatosporales</taxon>
        <taxon>Streptomycetaceae</taxon>
        <taxon>Streptomyces</taxon>
    </lineage>
</organism>
<accession>A0A8H1L9Y6</accession>
<keyword evidence="1" id="KW-0255">Endonuclease</keyword>
<keyword evidence="1" id="KW-0540">Nuclease</keyword>
<keyword evidence="1" id="KW-0378">Hydrolase</keyword>
<dbReference type="InterPro" id="IPR048000">
    <property type="entry name" value="TnsA-like"/>
</dbReference>
<dbReference type="Proteomes" id="UP000298111">
    <property type="component" value="Unassembled WGS sequence"/>
</dbReference>
<comment type="caution">
    <text evidence="1">The sequence shown here is derived from an EMBL/GenBank/DDBJ whole genome shotgun (WGS) entry which is preliminary data.</text>
</comment>
<dbReference type="NCBIfam" id="NF033179">
    <property type="entry name" value="TnsA_like_Actin"/>
    <property type="match status" value="1"/>
</dbReference>
<dbReference type="GO" id="GO:0004519">
    <property type="term" value="F:endonuclease activity"/>
    <property type="evidence" value="ECO:0007669"/>
    <property type="project" value="UniProtKB-KW"/>
</dbReference>
<protein>
    <submittedName>
        <fullName evidence="1">TnsA-like heteromeric transposase endonuclease subunit</fullName>
    </submittedName>
</protein>
<gene>
    <name evidence="1" type="ORF">D8771_20705</name>
</gene>
<reference evidence="1 2" key="1">
    <citation type="submission" date="2018-10" db="EMBL/GenBank/DDBJ databases">
        <title>Isolation of pseudouridimycin from Streptomyces albus DSM 40763.</title>
        <authorList>
            <person name="Rosenqvist P."/>
            <person name="Metsae-Ketelae M."/>
            <person name="Virta P."/>
        </authorList>
    </citation>
    <scope>NUCLEOTIDE SEQUENCE [LARGE SCALE GENOMIC DNA]</scope>
    <source>
        <strain evidence="1 2">DSM 40763</strain>
    </source>
</reference>
<name>A0A8H1L9Y6_9ACTN</name>
<evidence type="ECO:0000313" key="1">
    <source>
        <dbReference type="EMBL" id="TGG80846.1"/>
    </source>
</evidence>
<sequence>MGVVTKDIMVVYRDAAGRTVKVPASRASGVPLTGREAVWAPSRHPSKRSIATWWWSATTGRLVGCRSLQRLTVAMLLDFHPQVVDFQAWSARLEWRERGREKSLVPDFFLRTAADTLIVVACPPAAGPTTRFERQLTVLREVCQEAGWVLGAPPRPPGPVALANLRWVARYRHPRNGDAAVEGKLQAAFASARPLLEGVTGAGLPTLTALPRLYHMLWHRRLGIDWSVPLGPGSLVGPVGSEPQAMRQPYQAEDV</sequence>
<dbReference type="AlphaFoldDB" id="A0A8H1L9Y6"/>